<comment type="similarity">
    <text evidence="2">Belongs to the DCP1 family.</text>
</comment>
<evidence type="ECO:0000256" key="5">
    <source>
        <dbReference type="SAM" id="MobiDB-lite"/>
    </source>
</evidence>
<dbReference type="SUPFAM" id="SSF50729">
    <property type="entry name" value="PH domain-like"/>
    <property type="match status" value="1"/>
</dbReference>
<keyword evidence="7" id="KW-1185">Reference proteome</keyword>
<protein>
    <submittedName>
        <fullName evidence="6">Uu.00g050660.m01.CDS01</fullName>
    </submittedName>
</protein>
<dbReference type="GO" id="GO:0008047">
    <property type="term" value="F:enzyme activator activity"/>
    <property type="evidence" value="ECO:0007669"/>
    <property type="project" value="InterPro"/>
</dbReference>
<feature type="region of interest" description="Disordered" evidence="5">
    <location>
        <begin position="1"/>
        <end position="62"/>
    </location>
</feature>
<comment type="caution">
    <text evidence="6">The sequence shown here is derived from an EMBL/GenBank/DDBJ whole genome shotgun (WGS) entry which is preliminary data.</text>
</comment>
<keyword evidence="3" id="KW-0963">Cytoplasm</keyword>
<evidence type="ECO:0000256" key="2">
    <source>
        <dbReference type="ARBA" id="ARBA00008778"/>
    </source>
</evidence>
<dbReference type="PANTHER" id="PTHR16290">
    <property type="entry name" value="TRANSCRIPTION FACTOR SMIF DECAPPING ENZYME DCP1"/>
    <property type="match status" value="1"/>
</dbReference>
<sequence>MSRQTPRKSQTRGNQSQPSISQSTSHSGSQGQQVQQDQQQYQQQDQVQGHARSRSHQLLAQRRAEQERVASLQLQLQLAQAAQTAQAAQAATSDYESETAHYMASNPTAVPALATALASRTNTDLNLRVLKRYLPSITSILSIAANAVVYSLDENATWIKSNMEGTMFICSQGGEDGVVGENGCLFMLNRKGLQNFVVDLNKVKEFELNDPYFMFKFKEEDAPKVYMENGEAVTTVTVGVWTFAEEEAERVTNAALIYEMWTKVCEAREKRAAAGVSEKTAEAGPAAQAMDQGRKLSVSDLFKAGPSNAGPSNGTR</sequence>
<dbReference type="EMBL" id="CAUWAG010000014">
    <property type="protein sequence ID" value="CAJ2510363.1"/>
    <property type="molecule type" value="Genomic_DNA"/>
</dbReference>
<evidence type="ECO:0000256" key="1">
    <source>
        <dbReference type="ARBA" id="ARBA00004496"/>
    </source>
</evidence>
<dbReference type="Proteomes" id="UP001295740">
    <property type="component" value="Unassembled WGS sequence"/>
</dbReference>
<proteinExistence type="inferred from homology"/>
<evidence type="ECO:0000256" key="4">
    <source>
        <dbReference type="ARBA" id="ARBA00022664"/>
    </source>
</evidence>
<dbReference type="GO" id="GO:0000290">
    <property type="term" value="P:deadenylation-dependent decapping of nuclear-transcribed mRNA"/>
    <property type="evidence" value="ECO:0007669"/>
    <property type="project" value="InterPro"/>
</dbReference>
<dbReference type="AlphaFoldDB" id="A0AAI8VTH7"/>
<feature type="compositionally biased region" description="Low complexity" evidence="5">
    <location>
        <begin position="15"/>
        <end position="48"/>
    </location>
</feature>
<organism evidence="6 7">
    <name type="scientific">Anthostomella pinea</name>
    <dbReference type="NCBI Taxonomy" id="933095"/>
    <lineage>
        <taxon>Eukaryota</taxon>
        <taxon>Fungi</taxon>
        <taxon>Dikarya</taxon>
        <taxon>Ascomycota</taxon>
        <taxon>Pezizomycotina</taxon>
        <taxon>Sordariomycetes</taxon>
        <taxon>Xylariomycetidae</taxon>
        <taxon>Xylariales</taxon>
        <taxon>Xylariaceae</taxon>
        <taxon>Anthostomella</taxon>
    </lineage>
</organism>
<evidence type="ECO:0000313" key="7">
    <source>
        <dbReference type="Proteomes" id="UP001295740"/>
    </source>
</evidence>
<keyword evidence="4" id="KW-0507">mRNA processing</keyword>
<dbReference type="PANTHER" id="PTHR16290:SF0">
    <property type="entry name" value="DECAPPING PROTEIN 1, ISOFORM A"/>
    <property type="match status" value="1"/>
</dbReference>
<dbReference type="InterPro" id="IPR011993">
    <property type="entry name" value="PH-like_dom_sf"/>
</dbReference>
<evidence type="ECO:0000256" key="3">
    <source>
        <dbReference type="ARBA" id="ARBA00022490"/>
    </source>
</evidence>
<dbReference type="GO" id="GO:0031087">
    <property type="term" value="P:deadenylation-independent decapping of nuclear-transcribed mRNA"/>
    <property type="evidence" value="ECO:0007669"/>
    <property type="project" value="TreeGrafter"/>
</dbReference>
<evidence type="ECO:0000313" key="6">
    <source>
        <dbReference type="EMBL" id="CAJ2510363.1"/>
    </source>
</evidence>
<gene>
    <name evidence="6" type="ORF">KHLLAP_LOCUS10831</name>
</gene>
<dbReference type="GO" id="GO:0003729">
    <property type="term" value="F:mRNA binding"/>
    <property type="evidence" value="ECO:0007669"/>
    <property type="project" value="TreeGrafter"/>
</dbReference>
<comment type="subcellular location">
    <subcellularLocation>
        <location evidence="1">Cytoplasm</location>
    </subcellularLocation>
</comment>
<dbReference type="Pfam" id="PF06058">
    <property type="entry name" value="DCP1"/>
    <property type="match status" value="1"/>
</dbReference>
<reference evidence="6" key="1">
    <citation type="submission" date="2023-10" db="EMBL/GenBank/DDBJ databases">
        <authorList>
            <person name="Hackl T."/>
        </authorList>
    </citation>
    <scope>NUCLEOTIDE SEQUENCE</scope>
</reference>
<accession>A0AAI8VTH7</accession>
<name>A0AAI8VTH7_9PEZI</name>
<feature type="compositionally biased region" description="Basic residues" evidence="5">
    <location>
        <begin position="1"/>
        <end position="10"/>
    </location>
</feature>
<dbReference type="Gene3D" id="2.30.29.30">
    <property type="entry name" value="Pleckstrin-homology domain (PH domain)/Phosphotyrosine-binding domain (PTB)"/>
    <property type="match status" value="1"/>
</dbReference>
<dbReference type="GO" id="GO:0006397">
    <property type="term" value="P:mRNA processing"/>
    <property type="evidence" value="ECO:0007669"/>
    <property type="project" value="UniProtKB-KW"/>
</dbReference>
<dbReference type="GO" id="GO:0000932">
    <property type="term" value="C:P-body"/>
    <property type="evidence" value="ECO:0007669"/>
    <property type="project" value="TreeGrafter"/>
</dbReference>
<dbReference type="InterPro" id="IPR010334">
    <property type="entry name" value="Dcp1"/>
</dbReference>